<evidence type="ECO:0000313" key="3">
    <source>
        <dbReference type="EMBL" id="MCS0639058.1"/>
    </source>
</evidence>
<keyword evidence="4" id="KW-1185">Reference proteome</keyword>
<dbReference type="InterPro" id="IPR029058">
    <property type="entry name" value="AB_hydrolase_fold"/>
</dbReference>
<dbReference type="RefSeq" id="WP_258790371.1">
    <property type="nucleotide sequence ID" value="NZ_JANUGQ010000030.1"/>
</dbReference>
<dbReference type="Proteomes" id="UP001431313">
    <property type="component" value="Unassembled WGS sequence"/>
</dbReference>
<protein>
    <submittedName>
        <fullName evidence="3">Alpha/beta fold hydrolase</fullName>
    </submittedName>
</protein>
<dbReference type="GO" id="GO:0016787">
    <property type="term" value="F:hydrolase activity"/>
    <property type="evidence" value="ECO:0007669"/>
    <property type="project" value="UniProtKB-KW"/>
</dbReference>
<keyword evidence="3" id="KW-0378">Hydrolase</keyword>
<comment type="caution">
    <text evidence="3">The sequence shown here is derived from an EMBL/GenBank/DDBJ whole genome shotgun (WGS) entry which is preliminary data.</text>
</comment>
<evidence type="ECO:0000256" key="1">
    <source>
        <dbReference type="ARBA" id="ARBA00007169"/>
    </source>
</evidence>
<evidence type="ECO:0000259" key="2">
    <source>
        <dbReference type="Pfam" id="PF00975"/>
    </source>
</evidence>
<dbReference type="EMBL" id="JANUGQ010000030">
    <property type="protein sequence ID" value="MCS0639058.1"/>
    <property type="molecule type" value="Genomic_DNA"/>
</dbReference>
<dbReference type="SUPFAM" id="SSF53474">
    <property type="entry name" value="alpha/beta-Hydrolases"/>
    <property type="match status" value="1"/>
</dbReference>
<comment type="similarity">
    <text evidence="1">Belongs to the thioesterase family.</text>
</comment>
<name>A0ABT2CNP7_9ACTN</name>
<organism evidence="3 4">
    <name type="scientific">Streptomyces pyxinae</name>
    <dbReference type="NCBI Taxonomy" id="2970734"/>
    <lineage>
        <taxon>Bacteria</taxon>
        <taxon>Bacillati</taxon>
        <taxon>Actinomycetota</taxon>
        <taxon>Actinomycetes</taxon>
        <taxon>Kitasatosporales</taxon>
        <taxon>Streptomycetaceae</taxon>
        <taxon>Streptomyces</taxon>
    </lineage>
</organism>
<dbReference type="Gene3D" id="3.40.50.1820">
    <property type="entry name" value="alpha/beta hydrolase"/>
    <property type="match status" value="1"/>
</dbReference>
<dbReference type="PANTHER" id="PTHR11487:SF0">
    <property type="entry name" value="S-ACYL FATTY ACID SYNTHASE THIOESTERASE, MEDIUM CHAIN"/>
    <property type="match status" value="1"/>
</dbReference>
<dbReference type="InterPro" id="IPR012223">
    <property type="entry name" value="TEII"/>
</dbReference>
<evidence type="ECO:0000313" key="4">
    <source>
        <dbReference type="Proteomes" id="UP001431313"/>
    </source>
</evidence>
<dbReference type="InterPro" id="IPR001031">
    <property type="entry name" value="Thioesterase"/>
</dbReference>
<feature type="domain" description="Thioesterase" evidence="2">
    <location>
        <begin position="20"/>
        <end position="232"/>
    </location>
</feature>
<dbReference type="PANTHER" id="PTHR11487">
    <property type="entry name" value="THIOESTERASE"/>
    <property type="match status" value="1"/>
</dbReference>
<dbReference type="Pfam" id="PF00975">
    <property type="entry name" value="Thioesterase"/>
    <property type="match status" value="1"/>
</dbReference>
<gene>
    <name evidence="3" type="ORF">NX801_26125</name>
</gene>
<sequence>MPRSTWLRALTGTAGEPAGRLVCFPHSGGSASGFRPWVAHLPDGVRLLAVQYPGRADRVAEEPVTDVAAIGAAVAAELLAVAPEPELPYTLFGHSLGALAAYETALALRDAGRPVRRLDVSGCAAPGQVAGGLTHRAPDDALWSAVAGLGGLDREVIEDAELRELLLPALRADITAHETYRPRPGTAPLDCPVRCFHGADDPLVDGAAMAGWAAVTTGGCAVTARPGGHFYRDGTADLTGWVADGPAGVLPETAGRVRAR</sequence>
<proteinExistence type="inferred from homology"/>
<accession>A0ABT2CNP7</accession>
<reference evidence="3" key="1">
    <citation type="submission" date="2022-08" db="EMBL/GenBank/DDBJ databases">
        <authorList>
            <person name="Somphong A."/>
            <person name="Phongsopitanun W."/>
        </authorList>
    </citation>
    <scope>NUCLEOTIDE SEQUENCE</scope>
    <source>
        <strain evidence="3">LP05-1</strain>
    </source>
</reference>